<dbReference type="PROSITE" id="PS50077">
    <property type="entry name" value="HEAT_REPEAT"/>
    <property type="match status" value="1"/>
</dbReference>
<accession>A0A812XRW1</accession>
<feature type="repeat" description="HEAT" evidence="2">
    <location>
        <begin position="11"/>
        <end position="40"/>
    </location>
</feature>
<evidence type="ECO:0000313" key="4">
    <source>
        <dbReference type="Proteomes" id="UP000601435"/>
    </source>
</evidence>
<dbReference type="InterPro" id="IPR011989">
    <property type="entry name" value="ARM-like"/>
</dbReference>
<dbReference type="InterPro" id="IPR016024">
    <property type="entry name" value="ARM-type_fold"/>
</dbReference>
<dbReference type="Gene3D" id="1.25.10.10">
    <property type="entry name" value="Leucine-rich Repeat Variant"/>
    <property type="match status" value="1"/>
</dbReference>
<gene>
    <name evidence="3" type="primary">pppA</name>
    <name evidence="3" type="ORF">SNEC2469_LOCUS21522</name>
</gene>
<dbReference type="InterPro" id="IPR021133">
    <property type="entry name" value="HEAT_type_2"/>
</dbReference>
<proteinExistence type="predicted"/>
<evidence type="ECO:0000313" key="3">
    <source>
        <dbReference type="EMBL" id="CAE7743720.1"/>
    </source>
</evidence>
<dbReference type="OrthoDB" id="439265at2759"/>
<reference evidence="3" key="1">
    <citation type="submission" date="2021-02" db="EMBL/GenBank/DDBJ databases">
        <authorList>
            <person name="Dougan E. K."/>
            <person name="Rhodes N."/>
            <person name="Thang M."/>
            <person name="Chan C."/>
        </authorList>
    </citation>
    <scope>NUCLEOTIDE SEQUENCE</scope>
</reference>
<keyword evidence="4" id="KW-1185">Reference proteome</keyword>
<feature type="non-terminal residue" evidence="3">
    <location>
        <position position="1"/>
    </location>
</feature>
<protein>
    <submittedName>
        <fullName evidence="3">PppA protein</fullName>
    </submittedName>
</protein>
<dbReference type="InterPro" id="IPR000357">
    <property type="entry name" value="HEAT"/>
</dbReference>
<name>A0A812XRW1_9DINO</name>
<dbReference type="Proteomes" id="UP000601435">
    <property type="component" value="Unassembled WGS sequence"/>
</dbReference>
<dbReference type="EMBL" id="CAJNJA010038131">
    <property type="protein sequence ID" value="CAE7743720.1"/>
    <property type="molecule type" value="Genomic_DNA"/>
</dbReference>
<organism evidence="3 4">
    <name type="scientific">Symbiodinium necroappetens</name>
    <dbReference type="NCBI Taxonomy" id="1628268"/>
    <lineage>
        <taxon>Eukaryota</taxon>
        <taxon>Sar</taxon>
        <taxon>Alveolata</taxon>
        <taxon>Dinophyceae</taxon>
        <taxon>Suessiales</taxon>
        <taxon>Symbiodiniaceae</taxon>
        <taxon>Symbiodinium</taxon>
    </lineage>
</organism>
<evidence type="ECO:0000256" key="2">
    <source>
        <dbReference type="PROSITE-ProRule" id="PRU00103"/>
    </source>
</evidence>
<sequence length="63" mass="7171">VVGSDFIDTHLVPLVARMANDPVPNVRFNAAKTIKAMHEVCMWRPQNFNDKLVPCLYKMLADE</sequence>
<dbReference type="Pfam" id="PF02985">
    <property type="entry name" value="HEAT"/>
    <property type="match status" value="1"/>
</dbReference>
<feature type="non-terminal residue" evidence="3">
    <location>
        <position position="63"/>
    </location>
</feature>
<dbReference type="AlphaFoldDB" id="A0A812XRW1"/>
<dbReference type="SUPFAM" id="SSF48371">
    <property type="entry name" value="ARM repeat"/>
    <property type="match status" value="1"/>
</dbReference>
<keyword evidence="1" id="KW-0677">Repeat</keyword>
<comment type="caution">
    <text evidence="3">The sequence shown here is derived from an EMBL/GenBank/DDBJ whole genome shotgun (WGS) entry which is preliminary data.</text>
</comment>
<evidence type="ECO:0000256" key="1">
    <source>
        <dbReference type="ARBA" id="ARBA00022737"/>
    </source>
</evidence>